<protein>
    <submittedName>
        <fullName evidence="2">Uncharacterized protein</fullName>
    </submittedName>
</protein>
<dbReference type="Proteomes" id="UP000253720">
    <property type="component" value="Chromosome"/>
</dbReference>
<evidence type="ECO:0000313" key="3">
    <source>
        <dbReference type="Proteomes" id="UP000253720"/>
    </source>
</evidence>
<dbReference type="AlphaFoldDB" id="A0A345RR97"/>
<name>A0A345RR97_9PSED</name>
<proteinExistence type="predicted"/>
<accession>A0A345RR97</accession>
<keyword evidence="1" id="KW-0812">Transmembrane</keyword>
<evidence type="ECO:0000256" key="1">
    <source>
        <dbReference type="SAM" id="Phobius"/>
    </source>
</evidence>
<keyword evidence="1" id="KW-0472">Membrane</keyword>
<dbReference type="KEGG" id="pke:DLD99_15490"/>
<evidence type="ECO:0000313" key="2">
    <source>
        <dbReference type="EMBL" id="AXI61813.1"/>
    </source>
</evidence>
<gene>
    <name evidence="2" type="ORF">DLD99_15490</name>
</gene>
<organism evidence="2 3">
    <name type="scientific">Pseudomonas kribbensis</name>
    <dbReference type="NCBI Taxonomy" id="1628086"/>
    <lineage>
        <taxon>Bacteria</taxon>
        <taxon>Pseudomonadati</taxon>
        <taxon>Pseudomonadota</taxon>
        <taxon>Gammaproteobacteria</taxon>
        <taxon>Pseudomonadales</taxon>
        <taxon>Pseudomonadaceae</taxon>
        <taxon>Pseudomonas</taxon>
    </lineage>
</organism>
<feature type="transmembrane region" description="Helical" evidence="1">
    <location>
        <begin position="29"/>
        <end position="47"/>
    </location>
</feature>
<keyword evidence="3" id="KW-1185">Reference proteome</keyword>
<dbReference type="EMBL" id="CP029608">
    <property type="protein sequence ID" value="AXI61813.1"/>
    <property type="molecule type" value="Genomic_DNA"/>
</dbReference>
<sequence>MYEASYPGVGNWVGACRKYLQNLKSGSEYLDIFCFVQCICSVIAYLLRCDCLRNAVWMDDIIFLA</sequence>
<reference evidence="2 3" key="1">
    <citation type="submission" date="2018-05" db="EMBL/GenBank/DDBJ databases">
        <title>Complete genome sequence of Pseudomonas kribbensis 46-2(T).</title>
        <authorList>
            <person name="Jeong H."/>
            <person name="Lee S.-G."/>
            <person name="Rha E."/>
            <person name="Kim H."/>
        </authorList>
    </citation>
    <scope>NUCLEOTIDE SEQUENCE [LARGE SCALE GENOMIC DNA]</scope>
    <source>
        <strain evidence="2 3">46-2</strain>
    </source>
</reference>
<keyword evidence="1" id="KW-1133">Transmembrane helix</keyword>